<protein>
    <submittedName>
        <fullName evidence="2">HD domain-containing protein</fullName>
    </submittedName>
</protein>
<organism evidence="2 3">
    <name type="scientific">Candidatus Marithioploca araucensis</name>
    <dbReference type="NCBI Taxonomy" id="70273"/>
    <lineage>
        <taxon>Bacteria</taxon>
        <taxon>Pseudomonadati</taxon>
        <taxon>Pseudomonadota</taxon>
        <taxon>Gammaproteobacteria</taxon>
        <taxon>Thiotrichales</taxon>
        <taxon>Thiotrichaceae</taxon>
        <taxon>Candidatus Marithioploca</taxon>
    </lineage>
</organism>
<comment type="caution">
    <text evidence="2">The sequence shown here is derived from an EMBL/GenBank/DDBJ whole genome shotgun (WGS) entry which is preliminary data.</text>
</comment>
<reference evidence="2" key="1">
    <citation type="submission" date="2023-06" db="EMBL/GenBank/DDBJ databases">
        <title>Uncultivated large filamentous bacteria from sulfidic sediments reveal new species and different genomic features in energy metabolism and defense.</title>
        <authorList>
            <person name="Fonseca A."/>
        </authorList>
    </citation>
    <scope>NUCLEOTIDE SEQUENCE</scope>
    <source>
        <strain evidence="2">HSG4</strain>
    </source>
</reference>
<evidence type="ECO:0000313" key="3">
    <source>
        <dbReference type="Proteomes" id="UP001171945"/>
    </source>
</evidence>
<keyword evidence="3" id="KW-1185">Reference proteome</keyword>
<dbReference type="Gene3D" id="1.10.3210.10">
    <property type="entry name" value="Hypothetical protein af1432"/>
    <property type="match status" value="1"/>
</dbReference>
<dbReference type="Pfam" id="PF01966">
    <property type="entry name" value="HD"/>
    <property type="match status" value="1"/>
</dbReference>
<dbReference type="SUPFAM" id="SSF109604">
    <property type="entry name" value="HD-domain/PDEase-like"/>
    <property type="match status" value="1"/>
</dbReference>
<dbReference type="CDD" id="cd00077">
    <property type="entry name" value="HDc"/>
    <property type="match status" value="1"/>
</dbReference>
<proteinExistence type="predicted"/>
<sequence length="130" mass="14865">RYHPEGDALYHSLQVFQLAYKNCSDPELWAAALLHDIGKAVSTPNHAQIGANELEGILSPRIVWLIRHHLHLLTAPKRTRRQLRNTPQLHDLELLRKWDLKGRSPLATVITPKDAINILIKHYSSLQPHS</sequence>
<feature type="non-terminal residue" evidence="2">
    <location>
        <position position="1"/>
    </location>
</feature>
<evidence type="ECO:0000313" key="2">
    <source>
        <dbReference type="EMBL" id="MDM8563999.1"/>
    </source>
</evidence>
<dbReference type="SMART" id="SM00471">
    <property type="entry name" value="HDc"/>
    <property type="match status" value="1"/>
</dbReference>
<gene>
    <name evidence="2" type="ORF">QUF54_11670</name>
</gene>
<dbReference type="InterPro" id="IPR006675">
    <property type="entry name" value="HDIG_dom"/>
</dbReference>
<dbReference type="EMBL" id="JAUCGM010001019">
    <property type="protein sequence ID" value="MDM8563999.1"/>
    <property type="molecule type" value="Genomic_DNA"/>
</dbReference>
<evidence type="ECO:0000259" key="1">
    <source>
        <dbReference type="SMART" id="SM00471"/>
    </source>
</evidence>
<dbReference type="InterPro" id="IPR003607">
    <property type="entry name" value="HD/PDEase_dom"/>
</dbReference>
<feature type="domain" description="HD/PDEase" evidence="1">
    <location>
        <begin position="4"/>
        <end position="128"/>
    </location>
</feature>
<dbReference type="NCBIfam" id="TIGR00277">
    <property type="entry name" value="HDIG"/>
    <property type="match status" value="1"/>
</dbReference>
<name>A0ABT7VWQ5_9GAMM</name>
<dbReference type="InterPro" id="IPR006674">
    <property type="entry name" value="HD_domain"/>
</dbReference>
<dbReference type="Proteomes" id="UP001171945">
    <property type="component" value="Unassembled WGS sequence"/>
</dbReference>
<accession>A0ABT7VWQ5</accession>